<dbReference type="PANTHER" id="PTHR47349">
    <property type="entry name" value="CHROMOSOME 8, WHOLE GENOME SHOTGUN SEQUENCE"/>
    <property type="match status" value="1"/>
</dbReference>
<dbReference type="HOGENOM" id="CLU_010834_0_1_1"/>
<evidence type="ECO:0000313" key="3">
    <source>
        <dbReference type="Proteomes" id="UP000015441"/>
    </source>
</evidence>
<evidence type="ECO:0000313" key="2">
    <source>
        <dbReference type="EMBL" id="CCU76379.1"/>
    </source>
</evidence>
<proteinExistence type="predicted"/>
<reference evidence="2 3" key="1">
    <citation type="journal article" date="2010" name="Science">
        <title>Genome expansion and gene loss in powdery mildew fungi reveal tradeoffs in extreme parasitism.</title>
        <authorList>
            <person name="Spanu P.D."/>
            <person name="Abbott J.C."/>
            <person name="Amselem J."/>
            <person name="Burgis T.A."/>
            <person name="Soanes D.M."/>
            <person name="Stueber K."/>
            <person name="Ver Loren van Themaat E."/>
            <person name="Brown J.K.M."/>
            <person name="Butcher S.A."/>
            <person name="Gurr S.J."/>
            <person name="Lebrun M.-H."/>
            <person name="Ridout C.J."/>
            <person name="Schulze-Lefert P."/>
            <person name="Talbot N.J."/>
            <person name="Ahmadinejad N."/>
            <person name="Ametz C."/>
            <person name="Barton G.R."/>
            <person name="Benjdia M."/>
            <person name="Bidzinski P."/>
            <person name="Bindschedler L.V."/>
            <person name="Both M."/>
            <person name="Brewer M.T."/>
            <person name="Cadle-Davidson L."/>
            <person name="Cadle-Davidson M.M."/>
            <person name="Collemare J."/>
            <person name="Cramer R."/>
            <person name="Frenkel O."/>
            <person name="Godfrey D."/>
            <person name="Harriman J."/>
            <person name="Hoede C."/>
            <person name="King B.C."/>
            <person name="Klages S."/>
            <person name="Kleemann J."/>
            <person name="Knoll D."/>
            <person name="Koti P.S."/>
            <person name="Kreplak J."/>
            <person name="Lopez-Ruiz F.J."/>
            <person name="Lu X."/>
            <person name="Maekawa T."/>
            <person name="Mahanil S."/>
            <person name="Micali C."/>
            <person name="Milgroom M.G."/>
            <person name="Montana G."/>
            <person name="Noir S."/>
            <person name="O'Connell R.J."/>
            <person name="Oberhaensli S."/>
            <person name="Parlange F."/>
            <person name="Pedersen C."/>
            <person name="Quesneville H."/>
            <person name="Reinhardt R."/>
            <person name="Rott M."/>
            <person name="Sacristan S."/>
            <person name="Schmidt S.M."/>
            <person name="Schoen M."/>
            <person name="Skamnioti P."/>
            <person name="Sommer H."/>
            <person name="Stephens A."/>
            <person name="Takahara H."/>
            <person name="Thordal-Christensen H."/>
            <person name="Vigouroux M."/>
            <person name="Wessling R."/>
            <person name="Wicker T."/>
            <person name="Panstruga R."/>
        </authorList>
    </citation>
    <scope>NUCLEOTIDE SEQUENCE [LARGE SCALE GENOMIC DNA]</scope>
    <source>
        <strain evidence="2">DH14</strain>
    </source>
</reference>
<dbReference type="Proteomes" id="UP000015441">
    <property type="component" value="Unassembled WGS sequence"/>
</dbReference>
<accession>N1J9V2</accession>
<dbReference type="InterPro" id="IPR058934">
    <property type="entry name" value="YMC020W-like"/>
</dbReference>
<dbReference type="eggNOG" id="ENOG502QR2T">
    <property type="taxonomic scope" value="Eukaryota"/>
</dbReference>
<feature type="domain" description="YMC020W-like alpha/beta hydrolase" evidence="1">
    <location>
        <begin position="343"/>
        <end position="634"/>
    </location>
</feature>
<protein>
    <recommendedName>
        <fullName evidence="1">YMC020W-like alpha/beta hydrolase domain-containing protein</fullName>
    </recommendedName>
</protein>
<name>N1J9V2_BLUG1</name>
<gene>
    <name evidence="2" type="ORF">BGHDH14_bgh03914</name>
</gene>
<organism evidence="2 3">
    <name type="scientific">Blumeria graminis f. sp. hordei (strain DH14)</name>
    <name type="common">Barley powdery mildew</name>
    <name type="synonym">Oidium monilioides f. sp. hordei</name>
    <dbReference type="NCBI Taxonomy" id="546991"/>
    <lineage>
        <taxon>Eukaryota</taxon>
        <taxon>Fungi</taxon>
        <taxon>Dikarya</taxon>
        <taxon>Ascomycota</taxon>
        <taxon>Pezizomycotina</taxon>
        <taxon>Leotiomycetes</taxon>
        <taxon>Erysiphales</taxon>
        <taxon>Erysiphaceae</taxon>
        <taxon>Blumeria</taxon>
        <taxon>Blumeria hordei</taxon>
    </lineage>
</organism>
<dbReference type="AlphaFoldDB" id="N1J9V2"/>
<dbReference type="OrthoDB" id="5598028at2759"/>
<dbReference type="InterPro" id="IPR058933">
    <property type="entry name" value="YMC020W-like_ab_hydrolase"/>
</dbReference>
<dbReference type="InParanoid" id="N1J9V2"/>
<dbReference type="Pfam" id="PF26147">
    <property type="entry name" value="AB_HYDROLASE_YMC0-YMC35"/>
    <property type="match status" value="1"/>
</dbReference>
<dbReference type="EMBL" id="CAUH01002406">
    <property type="protein sequence ID" value="CCU76379.1"/>
    <property type="molecule type" value="Genomic_DNA"/>
</dbReference>
<comment type="caution">
    <text evidence="2">The sequence shown here is derived from an EMBL/GenBank/DDBJ whole genome shotgun (WGS) entry which is preliminary data.</text>
</comment>
<dbReference type="FunCoup" id="N1J9V2">
    <property type="interactions" value="85"/>
</dbReference>
<dbReference type="PANTHER" id="PTHR47349:SF1">
    <property type="entry name" value="AER328WP"/>
    <property type="match status" value="1"/>
</dbReference>
<keyword evidence="3" id="KW-1185">Reference proteome</keyword>
<sequence length="640" mass="71492">MDRTKDSLTLSRTESSPELINYNISKGCNNLRKEQNHAYTHINNRQELAVSDTVERGSAYTERHNQKHKYRGMCCQSSTVPAQVVQDSTKVEPDYNAGIQGNSSKDLEFISTARSYIGSSSILASKHSSILDITSQDTHAIDQSQKLETSWPTWWGSGARNSLFKRNDTNTCASRVNFAPETENLLSSKFDEPPCLPSTESISSAPWFSWYPALLLSLFKFYFETKSPKESPVIINSSSTYLQRPSTPTLSSQSNGVEHGILISGKSINSDDATLLESSETLNAKITRSENNLIKHISKLSKQSLFITRDEMIENPRSESIQESLSSAQPQSLIDINPPNIVIPSLRSTYGIHEPPTIIEKAFQLLHLKPLKPARRVFLTRDYPVLKKAVAIGIHGFFPAPLLRIVIGQPTGTSVRFANHASEAIRRWASKHNDANCEIEKIALEGEGKIADRVENLWKILLQRIDQLRKADLIFVACHSQAVPVAIMQDMSGVSLGPFSDLKSRLFTGAAGELFEFSDPDSLVSKNYVKSLRVLVKYGVRVTFCGSIDDQVVPIESSVFSKAEHPYLNRVLFIDARQHTITHLISFALKLRNLGVSDHGLLRELSTPLAGNLYTGEGHSRLYDEDKVYEYVIDKICDKF</sequence>
<evidence type="ECO:0000259" key="1">
    <source>
        <dbReference type="Pfam" id="PF26147"/>
    </source>
</evidence>